<reference evidence="1 2" key="1">
    <citation type="submission" date="2020-08" db="EMBL/GenBank/DDBJ databases">
        <title>Genome sequence of Thermomonas carbonis KCTC 42013T.</title>
        <authorList>
            <person name="Hyun D.-W."/>
            <person name="Bae J.-W."/>
        </authorList>
    </citation>
    <scope>NUCLEOTIDE SEQUENCE [LARGE SCALE GENOMIC DNA]</scope>
    <source>
        <strain evidence="1 2">KCTC 42013</strain>
    </source>
</reference>
<dbReference type="RefSeq" id="WP_187551290.1">
    <property type="nucleotide sequence ID" value="NZ_CP060719.1"/>
</dbReference>
<gene>
    <name evidence="1" type="ORF">H9L16_08385</name>
</gene>
<dbReference type="InterPro" id="IPR021322">
    <property type="entry name" value="DUF2924"/>
</dbReference>
<dbReference type="EMBL" id="CP060719">
    <property type="protein sequence ID" value="QNN68766.1"/>
    <property type="molecule type" value="Genomic_DNA"/>
</dbReference>
<dbReference type="KEGG" id="tcn:H9L16_08385"/>
<proteinExistence type="predicted"/>
<dbReference type="Proteomes" id="UP000515804">
    <property type="component" value="Chromosome"/>
</dbReference>
<dbReference type="Pfam" id="PF11149">
    <property type="entry name" value="DUF2924"/>
    <property type="match status" value="1"/>
</dbReference>
<name>A0A7G9SLP1_9GAMM</name>
<protein>
    <submittedName>
        <fullName evidence="1">DUF2924 domain-containing protein</fullName>
    </submittedName>
</protein>
<dbReference type="AlphaFoldDB" id="A0A7G9SLP1"/>
<keyword evidence="2" id="KW-1185">Reference proteome</keyword>
<organism evidence="1 2">
    <name type="scientific">Thermomonas carbonis</name>
    <dbReference type="NCBI Taxonomy" id="1463158"/>
    <lineage>
        <taxon>Bacteria</taxon>
        <taxon>Pseudomonadati</taxon>
        <taxon>Pseudomonadota</taxon>
        <taxon>Gammaproteobacteria</taxon>
        <taxon>Lysobacterales</taxon>
        <taxon>Lysobacteraceae</taxon>
        <taxon>Thermomonas</taxon>
    </lineage>
</organism>
<evidence type="ECO:0000313" key="2">
    <source>
        <dbReference type="Proteomes" id="UP000515804"/>
    </source>
</evidence>
<evidence type="ECO:0000313" key="1">
    <source>
        <dbReference type="EMBL" id="QNN68766.1"/>
    </source>
</evidence>
<sequence length="68" mass="7391">MRRLKPGTRLLRAWQGKTYTVTVADPGFVYEGKTYGSLSVIAREITGTPWSGPVFFGLKKVASAKAAT</sequence>
<accession>A0A7G9SLP1</accession>